<proteinExistence type="predicted"/>
<sequence>MDRLHKKRIIIYGIAAAEIFAVLFFLTFRERKAEHIWHPEVVAFGDSVFGAVRDETGVPEQLAELLGTPVYNAALGGTCMARLESGRRKDYPKNSLSLAGLTKSVGAEDFGVQQTVTMRTRENNTEYFAEVVNGLEVIDFSRVEIVLLQQGVNDYHAGVPIENPEDPYDEYTFLGALRSSVEALRRANPELRIVLVTPLYTWYTTGLTCEEADQGGGVLKEYVEAELRAAEELDIEVIDVFHDFSPHEKWEDKDLYMTDGIHPNEAGRERLARIIAEELSREG</sequence>
<dbReference type="InterPro" id="IPR013830">
    <property type="entry name" value="SGNH_hydro"/>
</dbReference>
<keyword evidence="1" id="KW-0812">Transmembrane</keyword>
<evidence type="ECO:0000259" key="2">
    <source>
        <dbReference type="Pfam" id="PF13472"/>
    </source>
</evidence>
<reference evidence="3 4" key="1">
    <citation type="submission" date="2018-01" db="EMBL/GenBank/DDBJ databases">
        <authorList>
            <person name="Gaut B.S."/>
            <person name="Morton B.R."/>
            <person name="Clegg M.T."/>
            <person name="Duvall M.R."/>
        </authorList>
    </citation>
    <scope>NUCLEOTIDE SEQUENCE [LARGE SCALE GENOMIC DNA]</scope>
    <source>
        <strain evidence="3">GP69</strain>
    </source>
</reference>
<dbReference type="InterPro" id="IPR051532">
    <property type="entry name" value="Ester_Hydrolysis_Enzymes"/>
</dbReference>
<dbReference type="RefSeq" id="WP_103239273.1">
    <property type="nucleotide sequence ID" value="NZ_CANRXC010000002.1"/>
</dbReference>
<dbReference type="GO" id="GO:0016787">
    <property type="term" value="F:hydrolase activity"/>
    <property type="evidence" value="ECO:0007669"/>
    <property type="project" value="UniProtKB-KW"/>
</dbReference>
<feature type="domain" description="SGNH hydrolase-type esterase" evidence="2">
    <location>
        <begin position="43"/>
        <end position="269"/>
    </location>
</feature>
<gene>
    <name evidence="3" type="ORF">AMURIS_01879</name>
</gene>
<evidence type="ECO:0000313" key="3">
    <source>
        <dbReference type="EMBL" id="SOY29164.1"/>
    </source>
</evidence>
<keyword evidence="1" id="KW-0472">Membrane</keyword>
<dbReference type="Gene3D" id="3.40.50.1110">
    <property type="entry name" value="SGNH hydrolase"/>
    <property type="match status" value="1"/>
</dbReference>
<dbReference type="PANTHER" id="PTHR30383">
    <property type="entry name" value="THIOESTERASE 1/PROTEASE 1/LYSOPHOSPHOLIPASE L1"/>
    <property type="match status" value="1"/>
</dbReference>
<keyword evidence="1" id="KW-1133">Transmembrane helix</keyword>
<protein>
    <submittedName>
        <fullName evidence="3">GDSL-like Lipase/Acylhydrolase</fullName>
    </submittedName>
</protein>
<feature type="transmembrane region" description="Helical" evidence="1">
    <location>
        <begin position="9"/>
        <end position="28"/>
    </location>
</feature>
<dbReference type="Proteomes" id="UP000236311">
    <property type="component" value="Unassembled WGS sequence"/>
</dbReference>
<dbReference type="CDD" id="cd00229">
    <property type="entry name" value="SGNH_hydrolase"/>
    <property type="match status" value="1"/>
</dbReference>
<keyword evidence="4" id="KW-1185">Reference proteome</keyword>
<evidence type="ECO:0000256" key="1">
    <source>
        <dbReference type="SAM" id="Phobius"/>
    </source>
</evidence>
<dbReference type="InterPro" id="IPR036514">
    <property type="entry name" value="SGNH_hydro_sf"/>
</dbReference>
<organism evidence="3 4">
    <name type="scientific">Acetatifactor muris</name>
    <dbReference type="NCBI Taxonomy" id="879566"/>
    <lineage>
        <taxon>Bacteria</taxon>
        <taxon>Bacillati</taxon>
        <taxon>Bacillota</taxon>
        <taxon>Clostridia</taxon>
        <taxon>Lachnospirales</taxon>
        <taxon>Lachnospiraceae</taxon>
        <taxon>Acetatifactor</taxon>
    </lineage>
</organism>
<dbReference type="Pfam" id="PF13472">
    <property type="entry name" value="Lipase_GDSL_2"/>
    <property type="match status" value="1"/>
</dbReference>
<dbReference type="SUPFAM" id="SSF52266">
    <property type="entry name" value="SGNH hydrolase"/>
    <property type="match status" value="1"/>
</dbReference>
<accession>A0A2K4ZFD6</accession>
<evidence type="ECO:0000313" key="4">
    <source>
        <dbReference type="Proteomes" id="UP000236311"/>
    </source>
</evidence>
<keyword evidence="3" id="KW-0378">Hydrolase</keyword>
<dbReference type="AlphaFoldDB" id="A0A2K4ZFD6"/>
<dbReference type="OrthoDB" id="2047299at2"/>
<dbReference type="EMBL" id="OFSM01000008">
    <property type="protein sequence ID" value="SOY29164.1"/>
    <property type="molecule type" value="Genomic_DNA"/>
</dbReference>
<name>A0A2K4ZFD6_9FIRM</name>